<protein>
    <recommendedName>
        <fullName evidence="3">HEAT repeat domain-containing protein</fullName>
    </recommendedName>
</protein>
<gene>
    <name evidence="1" type="ORF">K8U61_18000</name>
</gene>
<evidence type="ECO:0000313" key="1">
    <source>
        <dbReference type="EMBL" id="MBZ5740074.1"/>
    </source>
</evidence>
<proteinExistence type="predicted"/>
<dbReference type="RefSeq" id="WP_224124593.1">
    <property type="nucleotide sequence ID" value="NZ_JAIQZJ010000012.1"/>
</dbReference>
<reference evidence="1 2" key="1">
    <citation type="submission" date="2021-09" db="EMBL/GenBank/DDBJ databases">
        <title>Whole genome sequence of Nocardioides sp. GBK3QG-3.</title>
        <authorList>
            <person name="Tuo L."/>
        </authorList>
    </citation>
    <scope>NUCLEOTIDE SEQUENCE [LARGE SCALE GENOMIC DNA]</scope>
    <source>
        <strain evidence="1 2">GBK3QG-3</strain>
    </source>
</reference>
<evidence type="ECO:0008006" key="3">
    <source>
        <dbReference type="Google" id="ProtNLM"/>
    </source>
</evidence>
<accession>A0ABS7UGC8</accession>
<sequence>MAPVLNLLSEVPDPAAAALTLRMLSADSENKYLRRAASSVAATKLARGHFDEAALPRLETHVVGALRRGESLDGRLDSFDLAVQLPERSWAQVSGALRTRRAHALVEQARTGSELVSATRAASVVADLAPSIQADTPTHQAQEPDLMLRRLLREALLHAHKPRRHHAALLIAASPYAPATARRLLSVAEDDNDLLAARAWTVLMRLDTAPHRDEVVRQAITEPRPSIRSRALVTAGLGGELDVAQGGEIVARLDSARSLERHATLFALGMAGSPELGTLTSSEDVDTQRGAQWWLTRGGAIRDADVL</sequence>
<name>A0ABS7UGC8_9ACTN</name>
<dbReference type="Proteomes" id="UP000780875">
    <property type="component" value="Unassembled WGS sequence"/>
</dbReference>
<keyword evidence="2" id="KW-1185">Reference proteome</keyword>
<dbReference type="EMBL" id="JAIQZJ010000012">
    <property type="protein sequence ID" value="MBZ5740074.1"/>
    <property type="molecule type" value="Genomic_DNA"/>
</dbReference>
<comment type="caution">
    <text evidence="1">The sequence shown here is derived from an EMBL/GenBank/DDBJ whole genome shotgun (WGS) entry which is preliminary data.</text>
</comment>
<evidence type="ECO:0000313" key="2">
    <source>
        <dbReference type="Proteomes" id="UP000780875"/>
    </source>
</evidence>
<organism evidence="1 2">
    <name type="scientific">Nocardioides mangrovi</name>
    <dbReference type="NCBI Taxonomy" id="2874580"/>
    <lineage>
        <taxon>Bacteria</taxon>
        <taxon>Bacillati</taxon>
        <taxon>Actinomycetota</taxon>
        <taxon>Actinomycetes</taxon>
        <taxon>Propionibacteriales</taxon>
        <taxon>Nocardioidaceae</taxon>
        <taxon>Nocardioides</taxon>
    </lineage>
</organism>